<feature type="chain" id="PRO_5007420832" evidence="2">
    <location>
        <begin position="26"/>
        <end position="719"/>
    </location>
</feature>
<dbReference type="InterPro" id="IPR055188">
    <property type="entry name" value="Choice_anch_I"/>
</dbReference>
<evidence type="ECO:0000256" key="2">
    <source>
        <dbReference type="SAM" id="SignalP"/>
    </source>
</evidence>
<reference evidence="4" key="1">
    <citation type="journal article" date="2015" name="Front. Microbiol.">
        <title>Rapidly diverging evolution of an atypical alkaline phosphatase (PhoA(aty)) in marine phytoplankton: insights from dinoflagellate alkaline phosphatases.</title>
        <authorList>
            <person name="Lin X."/>
            <person name="Wang L."/>
            <person name="Shi X."/>
            <person name="Lin S."/>
        </authorList>
    </citation>
    <scope>NUCLEOTIDE SEQUENCE</scope>
    <source>
        <strain evidence="4">CCAP1119/1</strain>
    </source>
</reference>
<proteinExistence type="evidence at transcript level"/>
<dbReference type="PANTHER" id="PTHR46928:SF1">
    <property type="entry name" value="MESENCHYME-SPECIFIC CELL SURFACE GLYCOPROTEIN"/>
    <property type="match status" value="1"/>
</dbReference>
<feature type="region of interest" description="Disordered" evidence="1">
    <location>
        <begin position="674"/>
        <end position="694"/>
    </location>
</feature>
<dbReference type="EMBL" id="KT274089">
    <property type="protein sequence ID" value="ALG03342.1"/>
    <property type="molecule type" value="mRNA"/>
</dbReference>
<dbReference type="SUPFAM" id="SSF75011">
    <property type="entry name" value="3-carboxy-cis,cis-mucoante lactonizing enzyme"/>
    <property type="match status" value="1"/>
</dbReference>
<feature type="region of interest" description="Disordered" evidence="1">
    <location>
        <begin position="540"/>
        <end position="564"/>
    </location>
</feature>
<evidence type="ECO:0000259" key="3">
    <source>
        <dbReference type="Pfam" id="PF22494"/>
    </source>
</evidence>
<dbReference type="EC" id="3.1.3.1" evidence="4"/>
<organism evidence="4">
    <name type="scientific">Alexandrium tamarense</name>
    <name type="common">Red tide dinoflagellate</name>
    <name type="synonym">Gonyaulax tamarensis</name>
    <dbReference type="NCBI Taxonomy" id="2926"/>
    <lineage>
        <taxon>Eukaryota</taxon>
        <taxon>Sar</taxon>
        <taxon>Alveolata</taxon>
        <taxon>Dinophyceae</taxon>
        <taxon>Gonyaulacales</taxon>
        <taxon>Pyrocystaceae</taxon>
        <taxon>Alexandrium</taxon>
    </lineage>
</organism>
<dbReference type="Pfam" id="PF22494">
    <property type="entry name" value="choice_anch_I"/>
    <property type="match status" value="1"/>
</dbReference>
<dbReference type="PANTHER" id="PTHR46928">
    <property type="entry name" value="MESENCHYME-SPECIFIC CELL SURFACE GLYCOPROTEIN"/>
    <property type="match status" value="1"/>
</dbReference>
<evidence type="ECO:0000256" key="1">
    <source>
        <dbReference type="SAM" id="MobiDB-lite"/>
    </source>
</evidence>
<feature type="signal peptide" evidence="2">
    <location>
        <begin position="1"/>
        <end position="25"/>
    </location>
</feature>
<feature type="domain" description="Choice-of-anchor I" evidence="3">
    <location>
        <begin position="285"/>
        <end position="498"/>
    </location>
</feature>
<keyword evidence="2" id="KW-0732">Signal</keyword>
<dbReference type="EMBL" id="KT274052">
    <property type="protein sequence ID" value="ALG03274.1"/>
    <property type="molecule type" value="Genomic_DNA"/>
</dbReference>
<protein>
    <submittedName>
        <fullName evidence="4">Alkaline phosphatase</fullName>
        <ecNumber evidence="4">3.1.3.1</ecNumber>
    </submittedName>
</protein>
<accession>A0A0N9HIK9</accession>
<dbReference type="InterPro" id="IPR015943">
    <property type="entry name" value="WD40/YVTN_repeat-like_dom_sf"/>
</dbReference>
<sequence length="719" mass="76356">MAPAASPLLPVVAVLALTGPVLVAAVPRRLASTINFDSSGVASSRPESFSMRSRVYVPYDANANGDSYAFGMGAAEQVAYDDNEKYLYAVSEQGAILVVDYSNPASPRVKDELHVSLAGRKLTDIEVCSNLGFFMVGEGAADTVSNGKVNFYSTVKRATPARPQQLHEVEVGPLPDMLLPNSDCTKVAVACEGEGRMNSADNTLTDPQGSIVVLSIALQDGVPSPTVISHSLSALYPSQSDFDQEMLDAGVHLPLSKNAMTYWNSHSAISADLSWDAAIAGYNTATNLEPEYLAWSSDDSKVYVNLQENNAVVVMDVASGTMTISSLGLKAWGPSSDGIDVINDGGACVMEKYEGMETLRQPDSVVAVRVDNQDYLITAEESDDKEYGDYEEKWKLKDAIDKDGNVQTGDLTGFTASAAATTLAQAVHAKQHTANSKESKLRITMGSTAVDYSTPEAPQIKKVLPFGGRGFAIYRVTPAGSLERVVDSGSMLEKLQCQHFPWAHNAVQDEEFSPVGGTFYNSLEDGTKLKEDILELNEDDCQTGSDPRACPMQNTTDGRSPKDGAAAESIAVGVACGRLLAVVTTEKQGTIFVFDITTINSPEVLFVEHLSPASQTMNPGEAYVEGANVGQSTIGEIDPESIIFMDADHSPSGKAGVFVAGAWSGSVSFWEFECPQEPTPAPTPAPTQESTEASRAGVLASRWASMGVAGLLALVCSLA</sequence>
<dbReference type="AlphaFoldDB" id="A0A0N9HIK9"/>
<name>A0A0N9HIK9_ALETA</name>
<dbReference type="GO" id="GO:0004035">
    <property type="term" value="F:alkaline phosphatase activity"/>
    <property type="evidence" value="ECO:0007669"/>
    <property type="project" value="UniProtKB-EC"/>
</dbReference>
<evidence type="ECO:0000313" key="4">
    <source>
        <dbReference type="EMBL" id="ALG03274.1"/>
    </source>
</evidence>
<dbReference type="Gene3D" id="2.130.10.10">
    <property type="entry name" value="YVTN repeat-like/Quinoprotein amine dehydrogenase"/>
    <property type="match status" value="1"/>
</dbReference>
<dbReference type="InterPro" id="IPR052956">
    <property type="entry name" value="Mesenchyme-surface_protein"/>
</dbReference>
<keyword evidence="4" id="KW-0378">Hydrolase</keyword>